<proteinExistence type="predicted"/>
<protein>
    <submittedName>
        <fullName evidence="2">Uncharacterized protein</fullName>
    </submittedName>
</protein>
<sequence>MAAKNDPLRCRRSSRERRRVLRRNPESGVSPQFCQQKDLRPCTYATVADPA</sequence>
<dbReference type="EMBL" id="FN649743">
    <property type="protein sequence ID" value="CBN77671.1"/>
    <property type="molecule type" value="Genomic_DNA"/>
</dbReference>
<gene>
    <name evidence="2" type="ORF">Esi_0061_0087</name>
</gene>
<dbReference type="EMBL" id="FN648830">
    <property type="protein sequence ID" value="CBN77671.1"/>
    <property type="molecule type" value="Genomic_DNA"/>
</dbReference>
<evidence type="ECO:0000313" key="3">
    <source>
        <dbReference type="Proteomes" id="UP000002630"/>
    </source>
</evidence>
<accession>D8LQZ8</accession>
<evidence type="ECO:0000313" key="2">
    <source>
        <dbReference type="EMBL" id="CBN77671.1"/>
    </source>
</evidence>
<dbReference type="InParanoid" id="D8LQZ8"/>
<name>D8LQZ8_ECTSI</name>
<evidence type="ECO:0000256" key="1">
    <source>
        <dbReference type="SAM" id="MobiDB-lite"/>
    </source>
</evidence>
<feature type="region of interest" description="Disordered" evidence="1">
    <location>
        <begin position="1"/>
        <end position="33"/>
    </location>
</feature>
<feature type="compositionally biased region" description="Basic residues" evidence="1">
    <location>
        <begin position="10"/>
        <end position="22"/>
    </location>
</feature>
<dbReference type="Proteomes" id="UP000002630">
    <property type="component" value="Linkage Group LG18"/>
</dbReference>
<keyword evidence="3" id="KW-1185">Reference proteome</keyword>
<dbReference type="AlphaFoldDB" id="D8LQZ8"/>
<reference evidence="2 3" key="1">
    <citation type="journal article" date="2010" name="Nature">
        <title>The Ectocarpus genome and the independent evolution of multicellularity in brown algae.</title>
        <authorList>
            <person name="Cock J.M."/>
            <person name="Sterck L."/>
            <person name="Rouze P."/>
            <person name="Scornet D."/>
            <person name="Allen A.E."/>
            <person name="Amoutzias G."/>
            <person name="Anthouard V."/>
            <person name="Artiguenave F."/>
            <person name="Aury J.M."/>
            <person name="Badger J.H."/>
            <person name="Beszteri B."/>
            <person name="Billiau K."/>
            <person name="Bonnet E."/>
            <person name="Bothwell J.H."/>
            <person name="Bowler C."/>
            <person name="Boyen C."/>
            <person name="Brownlee C."/>
            <person name="Carrano C.J."/>
            <person name="Charrier B."/>
            <person name="Cho G.Y."/>
            <person name="Coelho S.M."/>
            <person name="Collen J."/>
            <person name="Corre E."/>
            <person name="Da Silva C."/>
            <person name="Delage L."/>
            <person name="Delaroque N."/>
            <person name="Dittami S.M."/>
            <person name="Doulbeau S."/>
            <person name="Elias M."/>
            <person name="Farnham G."/>
            <person name="Gachon C.M."/>
            <person name="Gschloessl B."/>
            <person name="Heesch S."/>
            <person name="Jabbari K."/>
            <person name="Jubin C."/>
            <person name="Kawai H."/>
            <person name="Kimura K."/>
            <person name="Kloareg B."/>
            <person name="Kupper F.C."/>
            <person name="Lang D."/>
            <person name="Le Bail A."/>
            <person name="Leblanc C."/>
            <person name="Lerouge P."/>
            <person name="Lohr M."/>
            <person name="Lopez P.J."/>
            <person name="Martens C."/>
            <person name="Maumus F."/>
            <person name="Michel G."/>
            <person name="Miranda-Saavedra D."/>
            <person name="Morales J."/>
            <person name="Moreau H."/>
            <person name="Motomura T."/>
            <person name="Nagasato C."/>
            <person name="Napoli C.A."/>
            <person name="Nelson D.R."/>
            <person name="Nyvall-Collen P."/>
            <person name="Peters A.F."/>
            <person name="Pommier C."/>
            <person name="Potin P."/>
            <person name="Poulain J."/>
            <person name="Quesneville H."/>
            <person name="Read B."/>
            <person name="Rensing S.A."/>
            <person name="Ritter A."/>
            <person name="Rousvoal S."/>
            <person name="Samanta M."/>
            <person name="Samson G."/>
            <person name="Schroeder D.C."/>
            <person name="Segurens B."/>
            <person name="Strittmatter M."/>
            <person name="Tonon T."/>
            <person name="Tregear J.W."/>
            <person name="Valentin K."/>
            <person name="von Dassow P."/>
            <person name="Yamagishi T."/>
            <person name="Van de Peer Y."/>
            <person name="Wincker P."/>
        </authorList>
    </citation>
    <scope>NUCLEOTIDE SEQUENCE [LARGE SCALE GENOMIC DNA]</scope>
    <source>
        <strain evidence="3">Ec32 / CCAP1310/4</strain>
    </source>
</reference>
<organism evidence="2 3">
    <name type="scientific">Ectocarpus siliculosus</name>
    <name type="common">Brown alga</name>
    <name type="synonym">Conferva siliculosa</name>
    <dbReference type="NCBI Taxonomy" id="2880"/>
    <lineage>
        <taxon>Eukaryota</taxon>
        <taxon>Sar</taxon>
        <taxon>Stramenopiles</taxon>
        <taxon>Ochrophyta</taxon>
        <taxon>PX clade</taxon>
        <taxon>Phaeophyceae</taxon>
        <taxon>Ectocarpales</taxon>
        <taxon>Ectocarpaceae</taxon>
        <taxon>Ectocarpus</taxon>
    </lineage>
</organism>